<evidence type="ECO:0000313" key="2">
    <source>
        <dbReference type="Proteomes" id="UP001348098"/>
    </source>
</evidence>
<protein>
    <submittedName>
        <fullName evidence="1">Uncharacterized protein</fullName>
    </submittedName>
</protein>
<dbReference type="RefSeq" id="WP_195081540.1">
    <property type="nucleotide sequence ID" value="NZ_JAYESH010000007.1"/>
</dbReference>
<sequence length="70" mass="7863">MSTFPYGSDTDRAGQDTLVYDHDRDIGLDPAAVHPLAERIRAAFDTAALTDRIDQAWITPDPYDDYDLAY</sequence>
<proteinExistence type="predicted"/>
<reference evidence="1 2" key="1">
    <citation type="submission" date="2023-12" db="EMBL/GenBank/DDBJ databases">
        <title>novel species in genus Nocarida.</title>
        <authorList>
            <person name="Li Z."/>
        </authorList>
    </citation>
    <scope>NUCLEOTIDE SEQUENCE [LARGE SCALE GENOMIC DNA]</scope>
    <source>
        <strain evidence="1 2">CDC186</strain>
    </source>
</reference>
<gene>
    <name evidence="1" type="ORF">U3653_22370</name>
</gene>
<evidence type="ECO:0000313" key="1">
    <source>
        <dbReference type="EMBL" id="MEB3512785.1"/>
    </source>
</evidence>
<name>A0ABU6AZD0_9NOCA</name>
<keyword evidence="2" id="KW-1185">Reference proteome</keyword>
<organism evidence="1 2">
    <name type="scientific">Nocardia implantans</name>
    <dbReference type="NCBI Taxonomy" id="3108168"/>
    <lineage>
        <taxon>Bacteria</taxon>
        <taxon>Bacillati</taxon>
        <taxon>Actinomycetota</taxon>
        <taxon>Actinomycetes</taxon>
        <taxon>Mycobacteriales</taxon>
        <taxon>Nocardiaceae</taxon>
        <taxon>Nocardia</taxon>
    </lineage>
</organism>
<comment type="caution">
    <text evidence="1">The sequence shown here is derived from an EMBL/GenBank/DDBJ whole genome shotgun (WGS) entry which is preliminary data.</text>
</comment>
<dbReference type="Proteomes" id="UP001348098">
    <property type="component" value="Unassembled WGS sequence"/>
</dbReference>
<dbReference type="EMBL" id="JAYKYQ010000009">
    <property type="protein sequence ID" value="MEB3512785.1"/>
    <property type="molecule type" value="Genomic_DNA"/>
</dbReference>
<accession>A0ABU6AZD0</accession>